<keyword evidence="3" id="KW-0804">Transcription</keyword>
<evidence type="ECO:0000256" key="1">
    <source>
        <dbReference type="ARBA" id="ARBA00023015"/>
    </source>
</evidence>
<keyword evidence="6" id="KW-1185">Reference proteome</keyword>
<dbReference type="InterPro" id="IPR036388">
    <property type="entry name" value="WH-like_DNA-bd_sf"/>
</dbReference>
<dbReference type="EMBL" id="QJTE01000003">
    <property type="protein sequence ID" value="PYE83743.1"/>
    <property type="molecule type" value="Genomic_DNA"/>
</dbReference>
<dbReference type="PROSITE" id="PS50987">
    <property type="entry name" value="HTH_ARSR_2"/>
    <property type="match status" value="1"/>
</dbReference>
<keyword evidence="2" id="KW-0238">DNA-binding</keyword>
<reference evidence="5 6" key="1">
    <citation type="submission" date="2018-06" db="EMBL/GenBank/DDBJ databases">
        <title>Genomic Encyclopedia of Type Strains, Phase III (KMG-III): the genomes of soil and plant-associated and newly described type strains.</title>
        <authorList>
            <person name="Whitman W."/>
        </authorList>
    </citation>
    <scope>NUCLEOTIDE SEQUENCE [LARGE SCALE GENOMIC DNA]</scope>
    <source>
        <strain evidence="5 6">CECT 9025</strain>
    </source>
</reference>
<evidence type="ECO:0000259" key="4">
    <source>
        <dbReference type="PROSITE" id="PS50987"/>
    </source>
</evidence>
<comment type="caution">
    <text evidence="5">The sequence shown here is derived from an EMBL/GenBank/DDBJ whole genome shotgun (WGS) entry which is preliminary data.</text>
</comment>
<dbReference type="AlphaFoldDB" id="A0A318SPX1"/>
<dbReference type="GO" id="GO:0003700">
    <property type="term" value="F:DNA-binding transcription factor activity"/>
    <property type="evidence" value="ECO:0007669"/>
    <property type="project" value="InterPro"/>
</dbReference>
<gene>
    <name evidence="5" type="ORF">DFP88_103101</name>
</gene>
<dbReference type="SMART" id="SM00418">
    <property type="entry name" value="HTH_ARSR"/>
    <property type="match status" value="1"/>
</dbReference>
<dbReference type="SUPFAM" id="SSF46785">
    <property type="entry name" value="Winged helix' DNA-binding domain"/>
    <property type="match status" value="1"/>
</dbReference>
<dbReference type="InterPro" id="IPR011991">
    <property type="entry name" value="ArsR-like_HTH"/>
</dbReference>
<dbReference type="PANTHER" id="PTHR33154">
    <property type="entry name" value="TRANSCRIPTIONAL REGULATOR, ARSR FAMILY"/>
    <property type="match status" value="1"/>
</dbReference>
<organism evidence="5 6">
    <name type="scientific">Pseudoroseicyclus aestuarii</name>
    <dbReference type="NCBI Taxonomy" id="1795041"/>
    <lineage>
        <taxon>Bacteria</taxon>
        <taxon>Pseudomonadati</taxon>
        <taxon>Pseudomonadota</taxon>
        <taxon>Alphaproteobacteria</taxon>
        <taxon>Rhodobacterales</taxon>
        <taxon>Paracoccaceae</taxon>
        <taxon>Pseudoroseicyclus</taxon>
    </lineage>
</organism>
<evidence type="ECO:0000256" key="3">
    <source>
        <dbReference type="ARBA" id="ARBA00023163"/>
    </source>
</evidence>
<dbReference type="CDD" id="cd00090">
    <property type="entry name" value="HTH_ARSR"/>
    <property type="match status" value="1"/>
</dbReference>
<protein>
    <submittedName>
        <fullName evidence="5">ArsR family transcriptional regulator</fullName>
    </submittedName>
</protein>
<dbReference type="PANTHER" id="PTHR33154:SF28">
    <property type="entry name" value="HTH-TYPE TRANSCRIPTIONAL REGULATOR YGAV-RELATED"/>
    <property type="match status" value="1"/>
</dbReference>
<dbReference type="Pfam" id="PF01022">
    <property type="entry name" value="HTH_5"/>
    <property type="match status" value="1"/>
</dbReference>
<feature type="domain" description="HTH arsR-type" evidence="4">
    <location>
        <begin position="10"/>
        <end position="104"/>
    </location>
</feature>
<dbReference type="Proteomes" id="UP000248311">
    <property type="component" value="Unassembled WGS sequence"/>
</dbReference>
<keyword evidence="1" id="KW-0805">Transcription regulation</keyword>
<sequence length="115" mass="12286">MALEEIPVEMLAKRADRVASRLSHLANARRLLIMCELSRGERTVGALQAAVGLGQSALSQHLARLRAAGMVTTRREGRAIYYRIEDPEVQRILSALCAAFADDAGRPATGAGAAS</sequence>
<dbReference type="InterPro" id="IPR001845">
    <property type="entry name" value="HTH_ArsR_DNA-bd_dom"/>
</dbReference>
<dbReference type="PRINTS" id="PR00778">
    <property type="entry name" value="HTHARSR"/>
</dbReference>
<dbReference type="InterPro" id="IPR036390">
    <property type="entry name" value="WH_DNA-bd_sf"/>
</dbReference>
<dbReference type="NCBIfam" id="NF033788">
    <property type="entry name" value="HTH_metalloreg"/>
    <property type="match status" value="1"/>
</dbReference>
<evidence type="ECO:0000256" key="2">
    <source>
        <dbReference type="ARBA" id="ARBA00023125"/>
    </source>
</evidence>
<dbReference type="GO" id="GO:0003677">
    <property type="term" value="F:DNA binding"/>
    <property type="evidence" value="ECO:0007669"/>
    <property type="project" value="UniProtKB-KW"/>
</dbReference>
<evidence type="ECO:0000313" key="5">
    <source>
        <dbReference type="EMBL" id="PYE83743.1"/>
    </source>
</evidence>
<accession>A0A318SPX1</accession>
<name>A0A318SPX1_9RHOB</name>
<evidence type="ECO:0000313" key="6">
    <source>
        <dbReference type="Proteomes" id="UP000248311"/>
    </source>
</evidence>
<dbReference type="RefSeq" id="WP_181418613.1">
    <property type="nucleotide sequence ID" value="NZ_QJTE01000003.1"/>
</dbReference>
<dbReference type="Gene3D" id="1.10.10.10">
    <property type="entry name" value="Winged helix-like DNA-binding domain superfamily/Winged helix DNA-binding domain"/>
    <property type="match status" value="1"/>
</dbReference>
<dbReference type="InterPro" id="IPR051081">
    <property type="entry name" value="HTH_MetalResp_TranReg"/>
</dbReference>
<proteinExistence type="predicted"/>